<protein>
    <submittedName>
        <fullName evidence="1">Uncharacterized protein</fullName>
    </submittedName>
</protein>
<comment type="caution">
    <text evidence="1">The sequence shown here is derived from an EMBL/GenBank/DDBJ whole genome shotgun (WGS) entry which is preliminary data.</text>
</comment>
<accession>A0A1R2CCV2</accession>
<proteinExistence type="predicted"/>
<dbReference type="EMBL" id="MPUH01000193">
    <property type="protein sequence ID" value="OMJ86854.1"/>
    <property type="molecule type" value="Genomic_DNA"/>
</dbReference>
<evidence type="ECO:0000313" key="1">
    <source>
        <dbReference type="EMBL" id="OMJ86854.1"/>
    </source>
</evidence>
<dbReference type="Proteomes" id="UP000187209">
    <property type="component" value="Unassembled WGS sequence"/>
</dbReference>
<evidence type="ECO:0000313" key="2">
    <source>
        <dbReference type="Proteomes" id="UP000187209"/>
    </source>
</evidence>
<gene>
    <name evidence="1" type="ORF">SteCoe_11563</name>
</gene>
<sequence length="170" mass="19562">MGDLIFVPELGLITGKNHNLSFPIWYPSTSSYRPLLKKPKKLNKKQKASPFNQTQHIMPLRLRTHNLKKQDLKMPQTALEVNIQPRPLTIETSRHIKNKNYTGVMVDNTKNSFLSTSLEVRLQARPLTIVGGKRVKLSLDNRPNNDISGEVYVNLPSLHQRPYKMDYNFA</sequence>
<keyword evidence="2" id="KW-1185">Reference proteome</keyword>
<dbReference type="AlphaFoldDB" id="A0A1R2CCV2"/>
<organism evidence="1 2">
    <name type="scientific">Stentor coeruleus</name>
    <dbReference type="NCBI Taxonomy" id="5963"/>
    <lineage>
        <taxon>Eukaryota</taxon>
        <taxon>Sar</taxon>
        <taxon>Alveolata</taxon>
        <taxon>Ciliophora</taxon>
        <taxon>Postciliodesmatophora</taxon>
        <taxon>Heterotrichea</taxon>
        <taxon>Heterotrichida</taxon>
        <taxon>Stentoridae</taxon>
        <taxon>Stentor</taxon>
    </lineage>
</organism>
<name>A0A1R2CCV2_9CILI</name>
<reference evidence="1 2" key="1">
    <citation type="submission" date="2016-11" db="EMBL/GenBank/DDBJ databases">
        <title>The macronuclear genome of Stentor coeruleus: a giant cell with tiny introns.</title>
        <authorList>
            <person name="Slabodnick M."/>
            <person name="Ruby J.G."/>
            <person name="Reiff S.B."/>
            <person name="Swart E.C."/>
            <person name="Gosai S."/>
            <person name="Prabakaran S."/>
            <person name="Witkowska E."/>
            <person name="Larue G.E."/>
            <person name="Fisher S."/>
            <person name="Freeman R.M."/>
            <person name="Gunawardena J."/>
            <person name="Chu W."/>
            <person name="Stover N.A."/>
            <person name="Gregory B.D."/>
            <person name="Nowacki M."/>
            <person name="Derisi J."/>
            <person name="Roy S.W."/>
            <person name="Marshall W.F."/>
            <person name="Sood P."/>
        </authorList>
    </citation>
    <scope>NUCLEOTIDE SEQUENCE [LARGE SCALE GENOMIC DNA]</scope>
    <source>
        <strain evidence="1">WM001</strain>
    </source>
</reference>